<dbReference type="CDD" id="cd01558">
    <property type="entry name" value="D-AAT_like"/>
    <property type="match status" value="1"/>
</dbReference>
<name>A0A498RBW6_9FIRM</name>
<dbReference type="Proteomes" id="UP000277811">
    <property type="component" value="Unassembled WGS sequence"/>
</dbReference>
<keyword evidence="7 13" id="KW-0808">Transferase</keyword>
<dbReference type="GO" id="GO:0047810">
    <property type="term" value="F:D-alanine-2-oxoglutarate aminotransferase activity"/>
    <property type="evidence" value="ECO:0007669"/>
    <property type="project" value="UniProtKB-EC"/>
</dbReference>
<dbReference type="EMBL" id="UPPP01000094">
    <property type="protein sequence ID" value="VBB08739.1"/>
    <property type="molecule type" value="Genomic_DNA"/>
</dbReference>
<evidence type="ECO:0000313" key="14">
    <source>
        <dbReference type="Proteomes" id="UP000277811"/>
    </source>
</evidence>
<dbReference type="Pfam" id="PF01063">
    <property type="entry name" value="Aminotran_4"/>
    <property type="match status" value="1"/>
</dbReference>
<evidence type="ECO:0000256" key="11">
    <source>
        <dbReference type="RuleBase" id="RU004516"/>
    </source>
</evidence>
<accession>A0A498RBW6</accession>
<dbReference type="AlphaFoldDB" id="A0A498RBW6"/>
<evidence type="ECO:0000256" key="6">
    <source>
        <dbReference type="ARBA" id="ARBA00022576"/>
    </source>
</evidence>
<evidence type="ECO:0000256" key="3">
    <source>
        <dbReference type="ARBA" id="ARBA00011738"/>
    </source>
</evidence>
<dbReference type="EC" id="2.6.1.21" evidence="4 12"/>
<dbReference type="RefSeq" id="WP_122629599.1">
    <property type="nucleotide sequence ID" value="NZ_UPPP01000094.1"/>
</dbReference>
<dbReference type="GO" id="GO:0046394">
    <property type="term" value="P:carboxylic acid biosynthetic process"/>
    <property type="evidence" value="ECO:0007669"/>
    <property type="project" value="UniProtKB-ARBA"/>
</dbReference>
<comment type="similarity">
    <text evidence="2 10">Belongs to the class-IV pyridoxal-phosphate-dependent aminotransferase family.</text>
</comment>
<comment type="function">
    <text evidence="12">Acts on the D-isomers of alanine, leucine, aspartate, glutamate, aminobutyrate, norvaline and asparagine. The enzyme transfers an amino group from a substrate D-amino acid to the pyridoxal phosphate cofactor to form pyridoxamine and an alpha-keto acid in the first half-reaction.</text>
</comment>
<evidence type="ECO:0000256" key="9">
    <source>
        <dbReference type="ARBA" id="ARBA00047911"/>
    </source>
</evidence>
<dbReference type="InterPro" id="IPR001544">
    <property type="entry name" value="Aminotrans_IV"/>
</dbReference>
<sequence length="284" mass="31696">MRPLGLVDGRLVDLTENVVPMEDRGHQFGDGVYEVTKIYNGQCFALPYHMERLYRSLRELKIPVTYTYEELAGFHAVLLQESGIKEGAVYLQITRGVAPRTHSFPATTVPRLTMSVRPADTANRQMWQDGVKVICLPDERWLRCDIKSLNLLGNILGKQRAKETNCFEGVLVRDGMITEGTSSNFFLVRDGVLWTHPATNLILKGVTRTLLLEKVAPDLGLPVIEKPFTVEFAQGADEAFLSGTTTEVMPVVKIDGKAVNDGTVGPITRQLQAAYKNLIERECF</sequence>
<keyword evidence="8 11" id="KW-0663">Pyridoxal phosphate</keyword>
<comment type="cofactor">
    <cofactor evidence="1 11">
        <name>pyridoxal 5'-phosphate</name>
        <dbReference type="ChEBI" id="CHEBI:597326"/>
    </cofactor>
</comment>
<dbReference type="InterPro" id="IPR050571">
    <property type="entry name" value="Class-IV_PLP-Dep_Aminotrnsfr"/>
</dbReference>
<evidence type="ECO:0000256" key="5">
    <source>
        <dbReference type="ARBA" id="ARBA00021779"/>
    </source>
</evidence>
<dbReference type="PROSITE" id="PS00770">
    <property type="entry name" value="AA_TRANSFER_CLASS_4"/>
    <property type="match status" value="1"/>
</dbReference>
<comment type="catalytic activity">
    <reaction evidence="9 12">
        <text>D-alanine + 2-oxoglutarate = D-glutamate + pyruvate</text>
        <dbReference type="Rhea" id="RHEA:15869"/>
        <dbReference type="ChEBI" id="CHEBI:15361"/>
        <dbReference type="ChEBI" id="CHEBI:16810"/>
        <dbReference type="ChEBI" id="CHEBI:29986"/>
        <dbReference type="ChEBI" id="CHEBI:57416"/>
        <dbReference type="EC" id="2.6.1.21"/>
    </reaction>
</comment>
<evidence type="ECO:0000256" key="8">
    <source>
        <dbReference type="ARBA" id="ARBA00022898"/>
    </source>
</evidence>
<dbReference type="PANTHER" id="PTHR42743:SF10">
    <property type="entry name" value="D-ALANINE AMINOTRANSFERASE"/>
    <property type="match status" value="1"/>
</dbReference>
<dbReference type="InterPro" id="IPR005784">
    <property type="entry name" value="D_amino_transT"/>
</dbReference>
<dbReference type="Gene3D" id="3.30.470.10">
    <property type="match status" value="1"/>
</dbReference>
<reference evidence="13 14" key="1">
    <citation type="submission" date="2018-06" db="EMBL/GenBank/DDBJ databases">
        <authorList>
            <person name="Strepis N."/>
        </authorList>
    </citation>
    <scope>NUCLEOTIDE SEQUENCE [LARGE SCALE GENOMIC DNA]</scope>
    <source>
        <strain evidence="13">LUCI</strain>
    </source>
</reference>
<keyword evidence="14" id="KW-1185">Reference proteome</keyword>
<evidence type="ECO:0000313" key="13">
    <source>
        <dbReference type="EMBL" id="VBB08739.1"/>
    </source>
</evidence>
<dbReference type="Gene3D" id="3.20.10.10">
    <property type="entry name" value="D-amino Acid Aminotransferase, subunit A, domain 2"/>
    <property type="match status" value="1"/>
</dbReference>
<dbReference type="InterPro" id="IPR018300">
    <property type="entry name" value="Aminotrans_IV_CS"/>
</dbReference>
<dbReference type="GO" id="GO:0008652">
    <property type="term" value="P:amino acid biosynthetic process"/>
    <property type="evidence" value="ECO:0007669"/>
    <property type="project" value="UniProtKB-ARBA"/>
</dbReference>
<dbReference type="GO" id="GO:0046416">
    <property type="term" value="P:D-amino acid metabolic process"/>
    <property type="evidence" value="ECO:0007669"/>
    <property type="project" value="InterPro"/>
</dbReference>
<dbReference type="GO" id="GO:0030170">
    <property type="term" value="F:pyridoxal phosphate binding"/>
    <property type="evidence" value="ECO:0007669"/>
    <property type="project" value="InterPro"/>
</dbReference>
<evidence type="ECO:0000256" key="10">
    <source>
        <dbReference type="RuleBase" id="RU004106"/>
    </source>
</evidence>
<evidence type="ECO:0000256" key="12">
    <source>
        <dbReference type="RuleBase" id="RU004520"/>
    </source>
</evidence>
<comment type="subunit">
    <text evidence="3">Homodimer.</text>
</comment>
<evidence type="ECO:0000256" key="4">
    <source>
        <dbReference type="ARBA" id="ARBA00012874"/>
    </source>
</evidence>
<gene>
    <name evidence="13" type="ORF">LUCI_4017</name>
</gene>
<dbReference type="GO" id="GO:0005829">
    <property type="term" value="C:cytosol"/>
    <property type="evidence" value="ECO:0007669"/>
    <property type="project" value="TreeGrafter"/>
</dbReference>
<dbReference type="OrthoDB" id="9805628at2"/>
<dbReference type="InterPro" id="IPR043132">
    <property type="entry name" value="BCAT-like_C"/>
</dbReference>
<organism evidence="13 14">
    <name type="scientific">Lucifera butyrica</name>
    <dbReference type="NCBI Taxonomy" id="1351585"/>
    <lineage>
        <taxon>Bacteria</taxon>
        <taxon>Bacillati</taxon>
        <taxon>Bacillota</taxon>
        <taxon>Negativicutes</taxon>
        <taxon>Veillonellales</taxon>
        <taxon>Veillonellaceae</taxon>
        <taxon>Lucifera</taxon>
    </lineage>
</organism>
<evidence type="ECO:0000256" key="1">
    <source>
        <dbReference type="ARBA" id="ARBA00001933"/>
    </source>
</evidence>
<dbReference type="PANTHER" id="PTHR42743">
    <property type="entry name" value="AMINO-ACID AMINOTRANSFERASE"/>
    <property type="match status" value="1"/>
</dbReference>
<dbReference type="InterPro" id="IPR036038">
    <property type="entry name" value="Aminotransferase-like"/>
</dbReference>
<keyword evidence="6 13" id="KW-0032">Aminotransferase</keyword>
<dbReference type="FunFam" id="3.20.10.10:FF:000002">
    <property type="entry name" value="D-alanine aminotransferase"/>
    <property type="match status" value="1"/>
</dbReference>
<dbReference type="SUPFAM" id="SSF56752">
    <property type="entry name" value="D-aminoacid aminotransferase-like PLP-dependent enzymes"/>
    <property type="match status" value="1"/>
</dbReference>
<protein>
    <recommendedName>
        <fullName evidence="5 12">D-alanine aminotransferase</fullName>
        <ecNumber evidence="4 12">2.6.1.21</ecNumber>
    </recommendedName>
</protein>
<proteinExistence type="inferred from homology"/>
<dbReference type="NCBIfam" id="TIGR01121">
    <property type="entry name" value="D_amino_aminoT"/>
    <property type="match status" value="1"/>
</dbReference>
<evidence type="ECO:0000256" key="7">
    <source>
        <dbReference type="ARBA" id="ARBA00022679"/>
    </source>
</evidence>
<dbReference type="InterPro" id="IPR043131">
    <property type="entry name" value="BCAT-like_N"/>
</dbReference>
<evidence type="ECO:0000256" key="2">
    <source>
        <dbReference type="ARBA" id="ARBA00009320"/>
    </source>
</evidence>